<reference evidence="2" key="1">
    <citation type="submission" date="2020-05" db="EMBL/GenBank/DDBJ databases">
        <authorList>
            <person name="Chiriac C."/>
            <person name="Salcher M."/>
            <person name="Ghai R."/>
            <person name="Kavagutti S V."/>
        </authorList>
    </citation>
    <scope>NUCLEOTIDE SEQUENCE</scope>
</reference>
<protein>
    <submittedName>
        <fullName evidence="2">Unannotated protein</fullName>
    </submittedName>
</protein>
<dbReference type="Pfam" id="PF04240">
    <property type="entry name" value="Caroten_synth"/>
    <property type="match status" value="1"/>
</dbReference>
<keyword evidence="1" id="KW-0812">Transmembrane</keyword>
<dbReference type="PANTHER" id="PTHR39419">
    <property type="entry name" value="SLL0814 PROTEIN"/>
    <property type="match status" value="1"/>
</dbReference>
<feature type="transmembrane region" description="Helical" evidence="1">
    <location>
        <begin position="138"/>
        <end position="156"/>
    </location>
</feature>
<feature type="transmembrane region" description="Helical" evidence="1">
    <location>
        <begin position="20"/>
        <end position="42"/>
    </location>
</feature>
<dbReference type="EMBL" id="CAEZZA010000240">
    <property type="protein sequence ID" value="CAB4760319.1"/>
    <property type="molecule type" value="Genomic_DNA"/>
</dbReference>
<feature type="transmembrane region" description="Helical" evidence="1">
    <location>
        <begin position="108"/>
        <end position="126"/>
    </location>
</feature>
<gene>
    <name evidence="2" type="ORF">UFOPK2809_01389</name>
</gene>
<feature type="transmembrane region" description="Helical" evidence="1">
    <location>
        <begin position="185"/>
        <end position="204"/>
    </location>
</feature>
<keyword evidence="1" id="KW-1133">Transmembrane helix</keyword>
<keyword evidence="1" id="KW-0472">Membrane</keyword>
<feature type="transmembrane region" description="Helical" evidence="1">
    <location>
        <begin position="241"/>
        <end position="258"/>
    </location>
</feature>
<feature type="transmembrane region" description="Helical" evidence="1">
    <location>
        <begin position="48"/>
        <end position="68"/>
    </location>
</feature>
<evidence type="ECO:0000313" key="2">
    <source>
        <dbReference type="EMBL" id="CAB4760319.1"/>
    </source>
</evidence>
<evidence type="ECO:0000256" key="1">
    <source>
        <dbReference type="SAM" id="Phobius"/>
    </source>
</evidence>
<dbReference type="InterPro" id="IPR007354">
    <property type="entry name" value="CruF-like"/>
</dbReference>
<proteinExistence type="predicted"/>
<dbReference type="PANTHER" id="PTHR39419:SF1">
    <property type="entry name" value="SLL0814 PROTEIN"/>
    <property type="match status" value="1"/>
</dbReference>
<sequence length="266" mass="29192">MSVRVYTGRHSDRGGVPSGWLPYVPWVLAGLTITGQIIWVLVGDEPRRVLTILTVVTFFLASATHAYLSRGLSWTAGYLAISLGFGLAIEAIGTATRFPFGDYSYTSALGPAVLGVPILIPLAWSMMAYPCLLAAQRLVGPGLATALVGGWLFAAWDLFLDPQMVSEGAWQWNSIGWVLPGIPGIPLQNFLGWLLMAFVLMWLLDRLPRKIAKDGVPTLMLSWIYASNVLAAAVFFGRPSVALWGALCMGVVVIPWWWRTWSQPQW</sequence>
<feature type="transmembrane region" description="Helical" evidence="1">
    <location>
        <begin position="216"/>
        <end position="235"/>
    </location>
</feature>
<organism evidence="2">
    <name type="scientific">freshwater metagenome</name>
    <dbReference type="NCBI Taxonomy" id="449393"/>
    <lineage>
        <taxon>unclassified sequences</taxon>
        <taxon>metagenomes</taxon>
        <taxon>ecological metagenomes</taxon>
    </lineage>
</organism>
<dbReference type="AlphaFoldDB" id="A0A6J6UP35"/>
<feature type="transmembrane region" description="Helical" evidence="1">
    <location>
        <begin position="75"/>
        <end position="96"/>
    </location>
</feature>
<name>A0A6J6UP35_9ZZZZ</name>
<accession>A0A6J6UP35</accession>